<evidence type="ECO:0000313" key="2">
    <source>
        <dbReference type="EMBL" id="EDY17212.1"/>
    </source>
</evidence>
<reference evidence="2 3" key="1">
    <citation type="journal article" date="2011" name="J. Bacteriol.">
        <title>Genome sequence of Chthoniobacter flavus Ellin428, an aerobic heterotrophic soil bacterium.</title>
        <authorList>
            <person name="Kant R."/>
            <person name="van Passel M.W."/>
            <person name="Palva A."/>
            <person name="Lucas S."/>
            <person name="Lapidus A."/>
            <person name="Glavina Del Rio T."/>
            <person name="Dalin E."/>
            <person name="Tice H."/>
            <person name="Bruce D."/>
            <person name="Goodwin L."/>
            <person name="Pitluck S."/>
            <person name="Larimer F.W."/>
            <person name="Land M.L."/>
            <person name="Hauser L."/>
            <person name="Sangwan P."/>
            <person name="de Vos W.M."/>
            <person name="Janssen P.H."/>
            <person name="Smidt H."/>
        </authorList>
    </citation>
    <scope>NUCLEOTIDE SEQUENCE [LARGE SCALE GENOMIC DNA]</scope>
    <source>
        <strain evidence="2 3">Ellin428</strain>
    </source>
</reference>
<organism evidence="2 3">
    <name type="scientific">Chthoniobacter flavus Ellin428</name>
    <dbReference type="NCBI Taxonomy" id="497964"/>
    <lineage>
        <taxon>Bacteria</taxon>
        <taxon>Pseudomonadati</taxon>
        <taxon>Verrucomicrobiota</taxon>
        <taxon>Spartobacteria</taxon>
        <taxon>Chthoniobacterales</taxon>
        <taxon>Chthoniobacteraceae</taxon>
        <taxon>Chthoniobacter</taxon>
    </lineage>
</organism>
<dbReference type="Proteomes" id="UP000005824">
    <property type="component" value="Unassembled WGS sequence"/>
</dbReference>
<feature type="transmembrane region" description="Helical" evidence="1">
    <location>
        <begin position="46"/>
        <end position="65"/>
    </location>
</feature>
<protein>
    <submittedName>
        <fullName evidence="2">Uncharacterized protein</fullName>
    </submittedName>
</protein>
<keyword evidence="3" id="KW-1185">Reference proteome</keyword>
<sequence length="149" mass="16150">MKMFLPLLVFALFASSALGVLGETEQELLKRYGRQTKTGTSHLPGVTIGGFQFGAFQIVVGVAGGKSTFERYSKRDQTKLNANEVAALMNANAGGHAWNEDKDSKFEGKRWILDDQTVVAELPTEGKDLTVMTKAGAELLNSDKTPAKK</sequence>
<evidence type="ECO:0000256" key="1">
    <source>
        <dbReference type="SAM" id="Phobius"/>
    </source>
</evidence>
<proteinExistence type="predicted"/>
<dbReference type="STRING" id="497964.CfE428DRAFT_5230"/>
<accession>B4D8J0</accession>
<dbReference type="InParanoid" id="B4D8J0"/>
<dbReference type="EMBL" id="ABVL01000022">
    <property type="protein sequence ID" value="EDY17212.1"/>
    <property type="molecule type" value="Genomic_DNA"/>
</dbReference>
<comment type="caution">
    <text evidence="2">The sequence shown here is derived from an EMBL/GenBank/DDBJ whole genome shotgun (WGS) entry which is preliminary data.</text>
</comment>
<keyword evidence="1" id="KW-1133">Transmembrane helix</keyword>
<evidence type="ECO:0000313" key="3">
    <source>
        <dbReference type="Proteomes" id="UP000005824"/>
    </source>
</evidence>
<dbReference type="AlphaFoldDB" id="B4D8J0"/>
<gene>
    <name evidence="2" type="ORF">CfE428DRAFT_5230</name>
</gene>
<keyword evidence="1" id="KW-0472">Membrane</keyword>
<keyword evidence="1" id="KW-0812">Transmembrane</keyword>
<name>B4D8J0_9BACT</name>